<dbReference type="AlphaFoldDB" id="A0AAV4TTH2"/>
<dbReference type="PANTHER" id="PTHR16461:SF5">
    <property type="entry name" value="TOLL-INTERACTING PROTEIN"/>
    <property type="match status" value="1"/>
</dbReference>
<dbReference type="PANTHER" id="PTHR16461">
    <property type="entry name" value="TOLL-INTERACTING PROTEIN"/>
    <property type="match status" value="1"/>
</dbReference>
<accession>A0AAV4TTH2</accession>
<dbReference type="Proteomes" id="UP001054945">
    <property type="component" value="Unassembled WGS sequence"/>
</dbReference>
<evidence type="ECO:0008006" key="3">
    <source>
        <dbReference type="Google" id="ProtNLM"/>
    </source>
</evidence>
<protein>
    <recommendedName>
        <fullName evidence="3">Galectin</fullName>
    </recommendedName>
</protein>
<dbReference type="GO" id="GO:0043130">
    <property type="term" value="F:ubiquitin binding"/>
    <property type="evidence" value="ECO:0007669"/>
    <property type="project" value="TreeGrafter"/>
</dbReference>
<organism evidence="1 2">
    <name type="scientific">Caerostris extrusa</name>
    <name type="common">Bark spider</name>
    <name type="synonym">Caerostris bankana</name>
    <dbReference type="NCBI Taxonomy" id="172846"/>
    <lineage>
        <taxon>Eukaryota</taxon>
        <taxon>Metazoa</taxon>
        <taxon>Ecdysozoa</taxon>
        <taxon>Arthropoda</taxon>
        <taxon>Chelicerata</taxon>
        <taxon>Arachnida</taxon>
        <taxon>Araneae</taxon>
        <taxon>Araneomorphae</taxon>
        <taxon>Entelegynae</taxon>
        <taxon>Araneoidea</taxon>
        <taxon>Araneidae</taxon>
        <taxon>Caerostris</taxon>
    </lineage>
</organism>
<reference evidence="1 2" key="1">
    <citation type="submission" date="2021-06" db="EMBL/GenBank/DDBJ databases">
        <title>Caerostris extrusa draft genome.</title>
        <authorList>
            <person name="Kono N."/>
            <person name="Arakawa K."/>
        </authorList>
    </citation>
    <scope>NUCLEOTIDE SEQUENCE [LARGE SCALE GENOMIC DNA]</scope>
</reference>
<sequence length="136" mass="15285">MLDYGLEIHVMKQVQITMVPEILDGTKVLIAFFIAHDRTVKLEVFDECAFSLDEKIAYGSYDIPKSVLLGKTVNEWIELSGKLGENKEGSINIVITCQPIPTGTLIYHPKSAVTVIPYGTYAGKKNLHVRMYYPHI</sequence>
<keyword evidence="2" id="KW-1185">Reference proteome</keyword>
<comment type="caution">
    <text evidence="1">The sequence shown here is derived from an EMBL/GenBank/DDBJ whole genome shotgun (WGS) entry which is preliminary data.</text>
</comment>
<gene>
    <name evidence="1" type="ORF">CEXT_601231</name>
</gene>
<dbReference type="GO" id="GO:0006511">
    <property type="term" value="P:ubiquitin-dependent protein catabolic process"/>
    <property type="evidence" value="ECO:0007669"/>
    <property type="project" value="TreeGrafter"/>
</dbReference>
<proteinExistence type="predicted"/>
<name>A0AAV4TTH2_CAEEX</name>
<dbReference type="GO" id="GO:0005737">
    <property type="term" value="C:cytoplasm"/>
    <property type="evidence" value="ECO:0007669"/>
    <property type="project" value="TreeGrafter"/>
</dbReference>
<dbReference type="GO" id="GO:0031624">
    <property type="term" value="F:ubiquitin conjugating enzyme binding"/>
    <property type="evidence" value="ECO:0007669"/>
    <property type="project" value="TreeGrafter"/>
</dbReference>
<evidence type="ECO:0000313" key="2">
    <source>
        <dbReference type="Proteomes" id="UP001054945"/>
    </source>
</evidence>
<evidence type="ECO:0000313" key="1">
    <source>
        <dbReference type="EMBL" id="GIY48257.1"/>
    </source>
</evidence>
<dbReference type="EMBL" id="BPLR01011690">
    <property type="protein sequence ID" value="GIY48257.1"/>
    <property type="molecule type" value="Genomic_DNA"/>
</dbReference>